<comment type="caution">
    <text evidence="2">The sequence shown here is derived from an EMBL/GenBank/DDBJ whole genome shotgun (WGS) entry which is preliminary data.</text>
</comment>
<keyword evidence="1" id="KW-0812">Transmembrane</keyword>
<feature type="transmembrane region" description="Helical" evidence="1">
    <location>
        <begin position="55"/>
        <end position="76"/>
    </location>
</feature>
<organism evidence="2 3">
    <name type="scientific">Halolamina salifodinae</name>
    <dbReference type="NCBI Taxonomy" id="1202767"/>
    <lineage>
        <taxon>Archaea</taxon>
        <taxon>Methanobacteriati</taxon>
        <taxon>Methanobacteriota</taxon>
        <taxon>Stenosarchaea group</taxon>
        <taxon>Halobacteria</taxon>
        <taxon>Halobacteriales</taxon>
        <taxon>Haloferacaceae</taxon>
    </lineage>
</organism>
<name>A0A8T4GYN9_9EURY</name>
<evidence type="ECO:0000313" key="3">
    <source>
        <dbReference type="Proteomes" id="UP000823736"/>
    </source>
</evidence>
<keyword evidence="1" id="KW-1133">Transmembrane helix</keyword>
<accession>A0A8T4GYN9</accession>
<feature type="transmembrane region" description="Helical" evidence="1">
    <location>
        <begin position="113"/>
        <end position="136"/>
    </location>
</feature>
<dbReference type="Proteomes" id="UP000823736">
    <property type="component" value="Unassembled WGS sequence"/>
</dbReference>
<dbReference type="AlphaFoldDB" id="A0A8T4GYN9"/>
<proteinExistence type="predicted"/>
<reference evidence="2" key="1">
    <citation type="submission" date="2021-03" db="EMBL/GenBank/DDBJ databases">
        <title>Genomic Encyclopedia of Type Strains, Phase IV (KMG-IV): sequencing the most valuable type-strain genomes for metagenomic binning, comparative biology and taxonomic classification.</title>
        <authorList>
            <person name="Goeker M."/>
        </authorList>
    </citation>
    <scope>NUCLEOTIDE SEQUENCE</scope>
    <source>
        <strain evidence="2">DSM 26232</strain>
    </source>
</reference>
<keyword evidence="3" id="KW-1185">Reference proteome</keyword>
<dbReference type="RefSeq" id="WP_209492472.1">
    <property type="nucleotide sequence ID" value="NZ_JAGGLC010000006.1"/>
</dbReference>
<evidence type="ECO:0000256" key="1">
    <source>
        <dbReference type="SAM" id="Phobius"/>
    </source>
</evidence>
<dbReference type="InterPro" id="IPR014509">
    <property type="entry name" value="YjdF-like"/>
</dbReference>
<protein>
    <submittedName>
        <fullName evidence="2">Xanthosine utilization system XapX-like protein</fullName>
    </submittedName>
</protein>
<keyword evidence="1" id="KW-0472">Membrane</keyword>
<evidence type="ECO:0000313" key="2">
    <source>
        <dbReference type="EMBL" id="MBP1988127.1"/>
    </source>
</evidence>
<dbReference type="EMBL" id="JAGGLC010000006">
    <property type="protein sequence ID" value="MBP1988127.1"/>
    <property type="molecule type" value="Genomic_DNA"/>
</dbReference>
<gene>
    <name evidence="2" type="ORF">J2753_002639</name>
</gene>
<dbReference type="Pfam" id="PF09997">
    <property type="entry name" value="DUF2238"/>
    <property type="match status" value="1"/>
</dbReference>
<feature type="transmembrane region" description="Helical" evidence="1">
    <location>
        <begin position="88"/>
        <end position="107"/>
    </location>
</feature>
<sequence length="194" mass="20680">MTVGALLLVGALFVLLAVGYRRENTAAVANTATAIAVTLVPRTVGWALGVDSEAAGISALTFWIAVASVLHCLGMLGRYESVSWWDHLTHALSASLAAALLYAWLLVSGPERVASTTVIAGTLLGILALSVLWEIGELLAREVARRYGIEPVLVHYGWRDTAFDLLFDIVGAALVVTLDLRLFVPTVESIVRAI</sequence>
<dbReference type="OrthoDB" id="313603at2157"/>